<proteinExistence type="predicted"/>
<dbReference type="InterPro" id="IPR041682">
    <property type="entry name" value="AAA_14"/>
</dbReference>
<evidence type="ECO:0000259" key="1">
    <source>
        <dbReference type="Pfam" id="PF13173"/>
    </source>
</evidence>
<dbReference type="AlphaFoldDB" id="F8C3C2"/>
<dbReference type="KEGG" id="top:TOPB45_0324"/>
<evidence type="ECO:0000259" key="2">
    <source>
        <dbReference type="Pfam" id="PF13635"/>
    </source>
</evidence>
<dbReference type="EMBL" id="CP002829">
    <property type="protein sequence ID" value="AEH22436.1"/>
    <property type="molecule type" value="Genomic_DNA"/>
</dbReference>
<feature type="domain" description="AAA" evidence="1">
    <location>
        <begin position="3"/>
        <end position="40"/>
    </location>
</feature>
<organism evidence="3 4">
    <name type="scientific">Thermodesulfobacterium geofontis (strain OPF15)</name>
    <dbReference type="NCBI Taxonomy" id="795359"/>
    <lineage>
        <taxon>Bacteria</taxon>
        <taxon>Pseudomonadati</taxon>
        <taxon>Thermodesulfobacteriota</taxon>
        <taxon>Thermodesulfobacteria</taxon>
        <taxon>Thermodesulfobacteriales</taxon>
        <taxon>Thermodesulfobacteriaceae</taxon>
        <taxon>Thermodesulfobacterium</taxon>
    </lineage>
</organism>
<dbReference type="Proteomes" id="UP000006583">
    <property type="component" value="Chromosome"/>
</dbReference>
<gene>
    <name evidence="3" type="ordered locus">TOPB45_0324</name>
</gene>
<evidence type="ECO:0000313" key="3">
    <source>
        <dbReference type="EMBL" id="AEH22436.1"/>
    </source>
</evidence>
<evidence type="ECO:0000313" key="4">
    <source>
        <dbReference type="Proteomes" id="UP000006583"/>
    </source>
</evidence>
<dbReference type="HOGENOM" id="CLU_041527_3_2_0"/>
<dbReference type="RefSeq" id="WP_013909136.1">
    <property type="nucleotide sequence ID" value="NC_015682.1"/>
</dbReference>
<dbReference type="InterPro" id="IPR025420">
    <property type="entry name" value="DUF4143"/>
</dbReference>
<reference evidence="3 4" key="1">
    <citation type="journal article" date="2013" name="Genome Announc.">
        <title>Complete genome sequence of the hyperthermophilic sulfate-reducing bacterium Thermodesulfobacterium geofontis OPF15T.</title>
        <authorList>
            <person name="Elkins J.G."/>
            <person name="Hamilton-Brehm S.D."/>
            <person name="Lucas S."/>
            <person name="Han J."/>
            <person name="Lapidus A."/>
            <person name="Cheng J.F."/>
            <person name="Goodwin L.A."/>
            <person name="Pitluck S."/>
            <person name="Peters L."/>
            <person name="Mikhailova N."/>
            <person name="Davenport K.W."/>
            <person name="Detter J.C."/>
            <person name="Han C.S."/>
            <person name="Tapia R."/>
            <person name="Land M.L."/>
            <person name="Hauser L."/>
            <person name="Kyrpides N.C."/>
            <person name="Ivanova N.N."/>
            <person name="Pagani I."/>
            <person name="Bruce D."/>
            <person name="Woyke T."/>
            <person name="Cottingham R.W."/>
        </authorList>
    </citation>
    <scope>NUCLEOTIDE SEQUENCE [LARGE SCALE GENOMIC DNA]</scope>
    <source>
        <strain evidence="3 4">OPF15</strain>
    </source>
</reference>
<protein>
    <recommendedName>
        <fullName evidence="5">DUF4143 domain-containing protein</fullName>
    </recommendedName>
</protein>
<dbReference type="Pfam" id="PF13635">
    <property type="entry name" value="DUF4143"/>
    <property type="match status" value="1"/>
</dbReference>
<dbReference type="PATRIC" id="fig|795359.3.peg.328"/>
<evidence type="ECO:0008006" key="5">
    <source>
        <dbReference type="Google" id="ProtNLM"/>
    </source>
</evidence>
<dbReference type="PANTHER" id="PTHR43566">
    <property type="entry name" value="CONSERVED PROTEIN"/>
    <property type="match status" value="1"/>
</dbReference>
<dbReference type="Pfam" id="PF13173">
    <property type="entry name" value="AAA_14"/>
    <property type="match status" value="1"/>
</dbReference>
<dbReference type="eggNOG" id="COG1373">
    <property type="taxonomic scope" value="Bacteria"/>
</dbReference>
<sequence length="308" mass="36572">MPYKFIVSGSGSLDLKEKIHESLVGRKRVFELYPVSFKEFVNFKTNYRYEESLEEFFEVEKVKTESLLNEYLNFGGYPRVVLEEKLSEKVRIIDEIYRSYLDKDVSYLIKSEKVDVYSSLIKLLAGQIGRLINYSELSSTLGISLQTLKNYLWYAEKTFIIHRLTPYFRNVRKEITKSPVIYFYDLGLRNYALGFFGKVEFSPDIGFLFKNFVFNIIKEKFRFTGASVHFWRTKDKAEVDFVINFGKEVIPIEAKYKKLKEPTVERSLRSFIEKYHPKEAWVINLALEYEVKIDKTIVKFLPFYRLLM</sequence>
<dbReference type="PANTHER" id="PTHR43566:SF1">
    <property type="entry name" value="AAA+ ATPASE DOMAIN-CONTAINING PROTEIN"/>
    <property type="match status" value="1"/>
</dbReference>
<dbReference type="STRING" id="795359.TOPB45_0324"/>
<feature type="domain" description="DUF4143" evidence="2">
    <location>
        <begin position="103"/>
        <end position="256"/>
    </location>
</feature>
<accession>F8C3C2</accession>
<keyword evidence="4" id="KW-1185">Reference proteome</keyword>
<name>F8C3C2_THEGP</name>